<dbReference type="RefSeq" id="WP_243135120.1">
    <property type="nucleotide sequence ID" value="NZ_BAABYW010000001.1"/>
</dbReference>
<dbReference type="PROSITE" id="PS51257">
    <property type="entry name" value="PROKAR_LIPOPROTEIN"/>
    <property type="match status" value="1"/>
</dbReference>
<evidence type="ECO:0000313" key="6">
    <source>
        <dbReference type="Proteomes" id="UP001600943"/>
    </source>
</evidence>
<evidence type="ECO:0008006" key="7">
    <source>
        <dbReference type="Google" id="ProtNLM"/>
    </source>
</evidence>
<feature type="repeat" description="Cell wall-binding" evidence="2">
    <location>
        <begin position="231"/>
        <end position="250"/>
    </location>
</feature>
<comment type="caution">
    <text evidence="5">The sequence shown here is derived from an EMBL/GenBank/DDBJ whole genome shotgun (WGS) entry which is preliminary data.</text>
</comment>
<feature type="repeat" description="Cell wall-binding" evidence="2">
    <location>
        <begin position="211"/>
        <end position="230"/>
    </location>
</feature>
<keyword evidence="6" id="KW-1185">Reference proteome</keyword>
<dbReference type="Proteomes" id="UP001600943">
    <property type="component" value="Unassembled WGS sequence"/>
</dbReference>
<accession>A0ABQ0BB49</accession>
<dbReference type="InterPro" id="IPR018337">
    <property type="entry name" value="Cell_wall/Cho-bd_repeat"/>
</dbReference>
<organism evidence="5 6">
    <name type="scientific">Blautia hominis</name>
    <dbReference type="NCBI Taxonomy" id="2025493"/>
    <lineage>
        <taxon>Bacteria</taxon>
        <taxon>Bacillati</taxon>
        <taxon>Bacillota</taxon>
        <taxon>Clostridia</taxon>
        <taxon>Lachnospirales</taxon>
        <taxon>Lachnospiraceae</taxon>
        <taxon>Blautia</taxon>
    </lineage>
</organism>
<evidence type="ECO:0000256" key="3">
    <source>
        <dbReference type="SAM" id="MobiDB-lite"/>
    </source>
</evidence>
<reference evidence="5 6" key="1">
    <citation type="submission" date="2024-04" db="EMBL/GenBank/DDBJ databases">
        <title>Defined microbial consortia suppress multidrug-resistant proinflammatory Enterobacteriaceae via ecological control.</title>
        <authorList>
            <person name="Furuichi M."/>
            <person name="Kawaguchi T."/>
            <person name="Pust M."/>
            <person name="Yasuma K."/>
            <person name="Plichta D."/>
            <person name="Hasegawa N."/>
            <person name="Ohya T."/>
            <person name="Bhattarai S."/>
            <person name="Sasajima S."/>
            <person name="Aoto Y."/>
            <person name="Tuganbaev T."/>
            <person name="Yaginuma M."/>
            <person name="Ueda M."/>
            <person name="Okahashi N."/>
            <person name="Amafuji K."/>
            <person name="Kiridooshi Y."/>
            <person name="Sugita K."/>
            <person name="Strazar M."/>
            <person name="Skelly A."/>
            <person name="Suda W."/>
            <person name="Hattori M."/>
            <person name="Nakamoto N."/>
            <person name="Caballero S."/>
            <person name="Norman J."/>
            <person name="Olle B."/>
            <person name="Tanoue T."/>
            <person name="Arita M."/>
            <person name="Bucci V."/>
            <person name="Atarashi K."/>
            <person name="Xavier R."/>
            <person name="Honda K."/>
        </authorList>
    </citation>
    <scope>NUCLEOTIDE SEQUENCE [LARGE SCALE GENOMIC DNA]</scope>
    <source>
        <strain evidence="6">k04-0078-D8-1</strain>
    </source>
</reference>
<gene>
    <name evidence="5" type="ORF">K040078D81_27790</name>
</gene>
<feature type="chain" id="PRO_5045912043" description="N-acetylmuramoyl-L-alanine amidase" evidence="4">
    <location>
        <begin position="21"/>
        <end position="268"/>
    </location>
</feature>
<evidence type="ECO:0000313" key="5">
    <source>
        <dbReference type="EMBL" id="GAA6408662.1"/>
    </source>
</evidence>
<feature type="signal peptide" evidence="4">
    <location>
        <begin position="1"/>
        <end position="20"/>
    </location>
</feature>
<dbReference type="Pfam" id="PF19127">
    <property type="entry name" value="Choline_bind_3"/>
    <property type="match status" value="1"/>
</dbReference>
<feature type="region of interest" description="Disordered" evidence="3">
    <location>
        <begin position="107"/>
        <end position="128"/>
    </location>
</feature>
<proteinExistence type="predicted"/>
<name>A0ABQ0BB49_9FIRM</name>
<dbReference type="SUPFAM" id="SSF69360">
    <property type="entry name" value="Cell wall binding repeat"/>
    <property type="match status" value="1"/>
</dbReference>
<keyword evidence="4" id="KW-0732">Signal</keyword>
<feature type="region of interest" description="Disordered" evidence="3">
    <location>
        <begin position="165"/>
        <end position="197"/>
    </location>
</feature>
<evidence type="ECO:0000256" key="1">
    <source>
        <dbReference type="ARBA" id="ARBA00022737"/>
    </source>
</evidence>
<evidence type="ECO:0000256" key="4">
    <source>
        <dbReference type="SAM" id="SignalP"/>
    </source>
</evidence>
<dbReference type="EMBL" id="BAABYW010000001">
    <property type="protein sequence ID" value="GAA6408662.1"/>
    <property type="molecule type" value="Genomic_DNA"/>
</dbReference>
<dbReference type="PROSITE" id="PS51170">
    <property type="entry name" value="CW"/>
    <property type="match status" value="2"/>
</dbReference>
<sequence>MNKWLKKGILLLAVGCLTFAVTGCSGEKVMDKVLEKTDPKPENTDKSSEKEDEDKTQEPEVAVAKPEFTTNLSGSVTYKTGDKAEALKVEVKTSDKGVITYQWYQSQTNTNGGGTPVEGETKNTFTPPTNEAKTMFYYVVATSTIGSSTNGITSDTAEIIVSDDAESKDAEKKKSEEKKDEKKEKKEKTSGTWTESDKGWWYDYGDGTYPKSQWLEIEGKWYAFDDHGYMRKGWYQEGSAWYYLKDDGSMAVDTDVEGYHLGSDGKMQ</sequence>
<feature type="compositionally biased region" description="Basic and acidic residues" evidence="3">
    <location>
        <begin position="35"/>
        <end position="49"/>
    </location>
</feature>
<dbReference type="Gene3D" id="2.10.270.10">
    <property type="entry name" value="Cholin Binding"/>
    <property type="match status" value="1"/>
</dbReference>
<evidence type="ECO:0000256" key="2">
    <source>
        <dbReference type="PROSITE-ProRule" id="PRU00591"/>
    </source>
</evidence>
<protein>
    <recommendedName>
        <fullName evidence="7">N-acetylmuramoyl-L-alanine amidase</fullName>
    </recommendedName>
</protein>
<feature type="region of interest" description="Disordered" evidence="3">
    <location>
        <begin position="35"/>
        <end position="62"/>
    </location>
</feature>
<keyword evidence="1" id="KW-0677">Repeat</keyword>
<dbReference type="Gene3D" id="2.60.40.2700">
    <property type="match status" value="1"/>
</dbReference>